<dbReference type="Proteomes" id="UP001652642">
    <property type="component" value="Chromosome 3"/>
</dbReference>
<dbReference type="RefSeq" id="XP_072851140.1">
    <property type="nucleotide sequence ID" value="XM_072995039.1"/>
</dbReference>
<accession>A0ABM5G0G0</accession>
<keyword evidence="7" id="KW-1185">Reference proteome</keyword>
<reference evidence="8" key="1">
    <citation type="submission" date="2025-08" db="UniProtKB">
        <authorList>
            <consortium name="RefSeq"/>
        </authorList>
    </citation>
    <scope>IDENTIFICATION</scope>
</reference>
<dbReference type="GeneID" id="110071671"/>
<feature type="transmembrane region" description="Helical" evidence="6">
    <location>
        <begin position="73"/>
        <end position="94"/>
    </location>
</feature>
<proteinExistence type="predicted"/>
<evidence type="ECO:0000313" key="7">
    <source>
        <dbReference type="Proteomes" id="UP001652642"/>
    </source>
</evidence>
<comment type="subcellular location">
    <subcellularLocation>
        <location evidence="1">Membrane</location>
        <topology evidence="1">Multi-pass membrane protein</topology>
    </subcellularLocation>
</comment>
<dbReference type="PANTHER" id="PTHR34104">
    <property type="entry name" value="TRANSMEMBRANE PROTEIN 254"/>
    <property type="match status" value="1"/>
</dbReference>
<feature type="transmembrane region" description="Helical" evidence="6">
    <location>
        <begin position="106"/>
        <end position="127"/>
    </location>
</feature>
<protein>
    <recommendedName>
        <fullName evidence="5">Transmembrane protein 254</fullName>
    </recommendedName>
</protein>
<evidence type="ECO:0000256" key="1">
    <source>
        <dbReference type="ARBA" id="ARBA00004141"/>
    </source>
</evidence>
<evidence type="ECO:0000256" key="5">
    <source>
        <dbReference type="ARBA" id="ARBA00034834"/>
    </source>
</evidence>
<dbReference type="PANTHER" id="PTHR34104:SF3">
    <property type="entry name" value="TRANSMEMBRANE PROTEIN 254"/>
    <property type="match status" value="1"/>
</dbReference>
<evidence type="ECO:0000256" key="4">
    <source>
        <dbReference type="ARBA" id="ARBA00023136"/>
    </source>
</evidence>
<evidence type="ECO:0000256" key="2">
    <source>
        <dbReference type="ARBA" id="ARBA00022692"/>
    </source>
</evidence>
<sequence length="136" mass="14973">MAVAAAPVPASALPGGSPSAPDYFRRTKPFWMAVIVAGMTYYGWAVFAPTTIPYNCLGSLGSFTKSLVENHSLLLKTGYLIAWLIHIGEAFYALKLCKEKGITDGHIQFLWFVQTFAFGIASLSYLLSYTPQKKRQ</sequence>
<keyword evidence="4 6" id="KW-0472">Membrane</keyword>
<name>A0ABM5G0G0_9SAUR</name>
<keyword evidence="3 6" id="KW-1133">Transmembrane helix</keyword>
<organism evidence="7 8">
    <name type="scientific">Pogona vitticeps</name>
    <name type="common">central bearded dragon</name>
    <dbReference type="NCBI Taxonomy" id="103695"/>
    <lineage>
        <taxon>Eukaryota</taxon>
        <taxon>Metazoa</taxon>
        <taxon>Chordata</taxon>
        <taxon>Craniata</taxon>
        <taxon>Vertebrata</taxon>
        <taxon>Euteleostomi</taxon>
        <taxon>Lepidosauria</taxon>
        <taxon>Squamata</taxon>
        <taxon>Bifurcata</taxon>
        <taxon>Unidentata</taxon>
        <taxon>Episquamata</taxon>
        <taxon>Toxicofera</taxon>
        <taxon>Iguania</taxon>
        <taxon>Acrodonta</taxon>
        <taxon>Agamidae</taxon>
        <taxon>Amphibolurinae</taxon>
        <taxon>Pogona</taxon>
    </lineage>
</organism>
<evidence type="ECO:0000256" key="3">
    <source>
        <dbReference type="ARBA" id="ARBA00022989"/>
    </source>
</evidence>
<evidence type="ECO:0000256" key="6">
    <source>
        <dbReference type="SAM" id="Phobius"/>
    </source>
</evidence>
<keyword evidence="2 6" id="KW-0812">Transmembrane</keyword>
<dbReference type="Pfam" id="PF14934">
    <property type="entry name" value="TMEM254"/>
    <property type="match status" value="1"/>
</dbReference>
<feature type="transmembrane region" description="Helical" evidence="6">
    <location>
        <begin position="29"/>
        <end position="52"/>
    </location>
</feature>
<dbReference type="InterPro" id="IPR028110">
    <property type="entry name" value="TMEM254"/>
</dbReference>
<evidence type="ECO:0000313" key="8">
    <source>
        <dbReference type="RefSeq" id="XP_072851140.1"/>
    </source>
</evidence>
<gene>
    <name evidence="8" type="primary">TMEM254</name>
</gene>